<dbReference type="eggNOG" id="COG5373">
    <property type="taxonomic scope" value="Bacteria"/>
</dbReference>
<reference evidence="2 3" key="1">
    <citation type="journal article" date="2012" name="J. Bacteriol.">
        <title>Genome sequences for six rhodanobacter strains, isolated from soils and the terrestrial subsurface, with variable denitrification capabilities.</title>
        <authorList>
            <person name="Kostka J.E."/>
            <person name="Green S.J."/>
            <person name="Rishishwar L."/>
            <person name="Prakash O."/>
            <person name="Katz L.S."/>
            <person name="Marino-Ramirez L."/>
            <person name="Jordan I.K."/>
            <person name="Munk C."/>
            <person name="Ivanova N."/>
            <person name="Mikhailova N."/>
            <person name="Watson D.B."/>
            <person name="Brown S.D."/>
            <person name="Palumbo A.V."/>
            <person name="Brooks S.C."/>
        </authorList>
    </citation>
    <scope>NUCLEOTIDE SEQUENCE [LARGE SCALE GENOMIC DNA]</scope>
    <source>
        <strain evidence="3">Jip2T</strain>
    </source>
</reference>
<feature type="transmembrane region" description="Helical" evidence="1">
    <location>
        <begin position="199"/>
        <end position="222"/>
    </location>
</feature>
<dbReference type="PANTHER" id="PTHR38434:SF1">
    <property type="entry name" value="BLL2549 PROTEIN"/>
    <property type="match status" value="1"/>
</dbReference>
<comment type="caution">
    <text evidence="2">The sequence shown here is derived from an EMBL/GenBank/DDBJ whole genome shotgun (WGS) entry which is preliminary data.</text>
</comment>
<sequence length="897" mass="95564">MVGLVVFAIAGMIGGAGSGGVFFGMVTGAVLGVLWGRQAKLRSELVQVRALLERSLTRQAAAQAPASAPATKKPIAPLATESRLDAAYADAPTPAAPPPLPASLPRPSIIAPVAPHAPVQPDAATVLTSRITRWFTEGNVPVKIGMLVLFAGVAALLKYAADAGMLHVPIALRLSAVAVAAVAALIFGWRQRDTRRGFALSLQGGAIGVLLITVFAAFRLYALLPPQAAFVVLLVLVAGVGVLAVLQDALALAVLALLAGFLAPILTSTGQGSHVALFSYYAVLNLAIFGVAWRRSWRVLNLLGFVATFGIGTAWGVLQYRPELFASTEPFLLLNFLFYLAIPLLYLRHAEAERSKVIDGCLVFGTPLVSLLLQGALLQWQAQPLAFSALAAAVIYVAVAWSVRGREHLGILRDAWAALAIALATLAVPLALSASLTGSVFALEGAGLVWLGFRQQRWLSRWAGVALQGAAAFAVVIGYGFHYFDHAPATVVSWLDRDFLSALILVIAAFASASFYARMGNDGIAQRRTAVLLYGWGLCWWLGDCVVAIGRHISYASEPAALMLLLIVTAWACAEVARHHPRFELGTMVAWTAPALFVVIGQMALGQLADGTQPLLGWNLLATVVGALLGWRTLTCLREWAPQAVLGQWSWLWRWTVIASAAIKVALPVGGDWRLLLVMLPPCALAWLALARPRWIALPLPALMPRLRGPLLYSAFLVLGIYGFTGLFMAGDTAPMPYLPLLNPLELLLIVILLLGARWLGDASAPATWRSRRAVILGAVGMAFVTSATLRAAHQLGGVPWSEDALFHSSLAQMALTLVWSVFGLFAWVWGSRRGQRWVWLAGAVAMGVVLAKLLLIDRGHLGNLFGIASFIAYGLLCTVIGYLAPAPPRQLAAAES</sequence>
<feature type="transmembrane region" description="Helical" evidence="1">
    <location>
        <begin position="615"/>
        <end position="634"/>
    </location>
</feature>
<dbReference type="InterPro" id="IPR019286">
    <property type="entry name" value="DUF2339_TM"/>
</dbReference>
<feature type="transmembrane region" description="Helical" evidence="1">
    <location>
        <begin position="6"/>
        <end position="35"/>
    </location>
</feature>
<feature type="transmembrane region" description="Helical" evidence="1">
    <location>
        <begin position="838"/>
        <end position="857"/>
    </location>
</feature>
<feature type="transmembrane region" description="Helical" evidence="1">
    <location>
        <begin position="275"/>
        <end position="293"/>
    </location>
</feature>
<feature type="transmembrane region" description="Helical" evidence="1">
    <location>
        <begin position="300"/>
        <end position="318"/>
    </location>
</feature>
<feature type="transmembrane region" description="Helical" evidence="1">
    <location>
        <begin position="589"/>
        <end position="609"/>
    </location>
</feature>
<feature type="transmembrane region" description="Helical" evidence="1">
    <location>
        <begin position="711"/>
        <end position="729"/>
    </location>
</feature>
<feature type="transmembrane region" description="Helical" evidence="1">
    <location>
        <begin position="465"/>
        <end position="484"/>
    </location>
</feature>
<feature type="transmembrane region" description="Helical" evidence="1">
    <location>
        <begin position="773"/>
        <end position="790"/>
    </location>
</feature>
<keyword evidence="1" id="KW-0812">Transmembrane</keyword>
<keyword evidence="1" id="KW-1133">Transmembrane helix</keyword>
<feature type="transmembrane region" description="Helical" evidence="1">
    <location>
        <begin position="251"/>
        <end position="269"/>
    </location>
</feature>
<feature type="transmembrane region" description="Helical" evidence="1">
    <location>
        <begin position="385"/>
        <end position="403"/>
    </location>
</feature>
<dbReference type="InterPro" id="IPR014600">
    <property type="entry name" value="UCP035905_mem"/>
</dbReference>
<feature type="transmembrane region" description="Helical" evidence="1">
    <location>
        <begin position="499"/>
        <end position="519"/>
    </location>
</feature>
<dbReference type="AlphaFoldDB" id="I4VRB7"/>
<feature type="transmembrane region" description="Helical" evidence="1">
    <location>
        <begin position="741"/>
        <end position="761"/>
    </location>
</feature>
<keyword evidence="3" id="KW-1185">Reference proteome</keyword>
<evidence type="ECO:0000256" key="1">
    <source>
        <dbReference type="SAM" id="Phobius"/>
    </source>
</evidence>
<dbReference type="PANTHER" id="PTHR38434">
    <property type="entry name" value="BLL2549 PROTEIN"/>
    <property type="match status" value="1"/>
</dbReference>
<feature type="transmembrane region" description="Helical" evidence="1">
    <location>
        <begin position="438"/>
        <end position="453"/>
    </location>
</feature>
<organism evidence="2 3">
    <name type="scientific">Rhodanobacter fulvus Jip2</name>
    <dbReference type="NCBI Taxonomy" id="1163408"/>
    <lineage>
        <taxon>Bacteria</taxon>
        <taxon>Pseudomonadati</taxon>
        <taxon>Pseudomonadota</taxon>
        <taxon>Gammaproteobacteria</taxon>
        <taxon>Lysobacterales</taxon>
        <taxon>Rhodanobacteraceae</taxon>
        <taxon>Rhodanobacter</taxon>
    </lineage>
</organism>
<proteinExistence type="predicted"/>
<keyword evidence="1" id="KW-0472">Membrane</keyword>
<feature type="transmembrane region" description="Helical" evidence="1">
    <location>
        <begin position="531"/>
        <end position="553"/>
    </location>
</feature>
<dbReference type="OrthoDB" id="207428at2"/>
<feature type="transmembrane region" description="Helical" evidence="1">
    <location>
        <begin position="559"/>
        <end position="577"/>
    </location>
</feature>
<evidence type="ECO:0000313" key="3">
    <source>
        <dbReference type="Proteomes" id="UP000004210"/>
    </source>
</evidence>
<dbReference type="STRING" id="1163408.UU9_08545"/>
<feature type="transmembrane region" description="Helical" evidence="1">
    <location>
        <begin position="140"/>
        <end position="160"/>
    </location>
</feature>
<accession>I4VRB7</accession>
<name>I4VRB7_9GAMM</name>
<dbReference type="PIRSF" id="PIRSF035905">
    <property type="entry name" value="UCP035905_mp"/>
    <property type="match status" value="1"/>
</dbReference>
<feature type="transmembrane region" description="Helical" evidence="1">
    <location>
        <begin position="673"/>
        <end position="690"/>
    </location>
</feature>
<feature type="transmembrane region" description="Helical" evidence="1">
    <location>
        <begin position="810"/>
        <end position="831"/>
    </location>
</feature>
<dbReference type="Pfam" id="PF10101">
    <property type="entry name" value="DUF2339"/>
    <property type="match status" value="1"/>
</dbReference>
<dbReference type="PATRIC" id="fig|1163408.3.peg.1752"/>
<protein>
    <submittedName>
        <fullName evidence="2">Membrane protein</fullName>
    </submittedName>
</protein>
<feature type="transmembrane region" description="Helical" evidence="1">
    <location>
        <begin position="166"/>
        <end position="187"/>
    </location>
</feature>
<feature type="transmembrane region" description="Helical" evidence="1">
    <location>
        <begin position="228"/>
        <end position="246"/>
    </location>
</feature>
<gene>
    <name evidence="2" type="ORF">UU9_08545</name>
</gene>
<dbReference type="EMBL" id="AJXU01000031">
    <property type="protein sequence ID" value="EIL89758.1"/>
    <property type="molecule type" value="Genomic_DNA"/>
</dbReference>
<feature type="transmembrane region" description="Helical" evidence="1">
    <location>
        <begin position="360"/>
        <end position="379"/>
    </location>
</feature>
<evidence type="ECO:0000313" key="2">
    <source>
        <dbReference type="EMBL" id="EIL89758.1"/>
    </source>
</evidence>
<feature type="transmembrane region" description="Helical" evidence="1">
    <location>
        <begin position="863"/>
        <end position="885"/>
    </location>
</feature>
<feature type="transmembrane region" description="Helical" evidence="1">
    <location>
        <begin position="415"/>
        <end position="432"/>
    </location>
</feature>
<feature type="transmembrane region" description="Helical" evidence="1">
    <location>
        <begin position="330"/>
        <end position="348"/>
    </location>
</feature>
<feature type="transmembrane region" description="Helical" evidence="1">
    <location>
        <begin position="646"/>
        <end position="667"/>
    </location>
</feature>
<dbReference type="Proteomes" id="UP000004210">
    <property type="component" value="Unassembled WGS sequence"/>
</dbReference>